<evidence type="ECO:0000313" key="3">
    <source>
        <dbReference type="Proteomes" id="UP000820818"/>
    </source>
</evidence>
<keyword evidence="3" id="KW-1185">Reference proteome</keyword>
<evidence type="ECO:0000256" key="1">
    <source>
        <dbReference type="SAM" id="SignalP"/>
    </source>
</evidence>
<dbReference type="EMBL" id="WJBH02000010">
    <property type="protein sequence ID" value="KAI9552025.1"/>
    <property type="molecule type" value="Genomic_DNA"/>
</dbReference>
<reference evidence="2 3" key="1">
    <citation type="submission" date="2022-05" db="EMBL/GenBank/DDBJ databases">
        <title>A multi-omics perspective on studying reproductive biology in Daphnia sinensis.</title>
        <authorList>
            <person name="Jia J."/>
        </authorList>
    </citation>
    <scope>NUCLEOTIDE SEQUENCE [LARGE SCALE GENOMIC DNA]</scope>
    <source>
        <strain evidence="2 3">WSL</strain>
    </source>
</reference>
<keyword evidence="1" id="KW-0732">Signal</keyword>
<accession>A0AAD5KX07</accession>
<evidence type="ECO:0000313" key="2">
    <source>
        <dbReference type="EMBL" id="KAI9552025.1"/>
    </source>
</evidence>
<dbReference type="Proteomes" id="UP000820818">
    <property type="component" value="Linkage Group LG10"/>
</dbReference>
<comment type="caution">
    <text evidence="2">The sequence shown here is derived from an EMBL/GenBank/DDBJ whole genome shotgun (WGS) entry which is preliminary data.</text>
</comment>
<name>A0AAD5KX07_9CRUS</name>
<gene>
    <name evidence="2" type="ORF">GHT06_022362</name>
</gene>
<protein>
    <recommendedName>
        <fullName evidence="4">Secreted protein</fullName>
    </recommendedName>
</protein>
<proteinExistence type="predicted"/>
<evidence type="ECO:0008006" key="4">
    <source>
        <dbReference type="Google" id="ProtNLM"/>
    </source>
</evidence>
<feature type="signal peptide" evidence="1">
    <location>
        <begin position="1"/>
        <end position="22"/>
    </location>
</feature>
<sequence>MPLFTLFLLADIFLGFAPCADRQMLCLYPAFGFYKRFGPRSFASDCDGRRLLGSSSKNNQTADGFSWLRDGKTKGQGRKERNLVVVVYIQSRIRSNRQRSPSTGGYIQPRKEGITYRRKSHTKAAIPRDFHVHAVDDGTRSATSRALLMNVADEQLT</sequence>
<dbReference type="AlphaFoldDB" id="A0AAD5KX07"/>
<organism evidence="2 3">
    <name type="scientific">Daphnia sinensis</name>
    <dbReference type="NCBI Taxonomy" id="1820382"/>
    <lineage>
        <taxon>Eukaryota</taxon>
        <taxon>Metazoa</taxon>
        <taxon>Ecdysozoa</taxon>
        <taxon>Arthropoda</taxon>
        <taxon>Crustacea</taxon>
        <taxon>Branchiopoda</taxon>
        <taxon>Diplostraca</taxon>
        <taxon>Cladocera</taxon>
        <taxon>Anomopoda</taxon>
        <taxon>Daphniidae</taxon>
        <taxon>Daphnia</taxon>
        <taxon>Daphnia similis group</taxon>
    </lineage>
</organism>
<feature type="chain" id="PRO_5041994888" description="Secreted protein" evidence="1">
    <location>
        <begin position="23"/>
        <end position="157"/>
    </location>
</feature>